<dbReference type="PANTHER" id="PTHR28293">
    <property type="entry name" value="NUCLEAR RIM PROTEIN 1"/>
    <property type="match status" value="1"/>
</dbReference>
<dbReference type="GO" id="GO:0043007">
    <property type="term" value="P:maintenance of rDNA"/>
    <property type="evidence" value="ECO:0007669"/>
    <property type="project" value="TreeGrafter"/>
</dbReference>
<comment type="subcellular location">
    <subcellularLocation>
        <location evidence="1">Endomembrane system</location>
        <topology evidence="1">Multi-pass membrane protein</topology>
    </subcellularLocation>
</comment>
<gene>
    <name evidence="7" type="ORF">XA68_12911</name>
</gene>
<dbReference type="PANTHER" id="PTHR28293:SF1">
    <property type="entry name" value="NUCLEAR RIM PROTEIN 1"/>
    <property type="match status" value="1"/>
</dbReference>
<evidence type="ECO:0000313" key="8">
    <source>
        <dbReference type="Proteomes" id="UP000037136"/>
    </source>
</evidence>
<accession>A0A2A9PDE7</accession>
<protein>
    <recommendedName>
        <fullName evidence="9">Meiotically up-regulated gene 154 protein</fullName>
    </recommendedName>
</protein>
<dbReference type="InterPro" id="IPR018819">
    <property type="entry name" value="Nur1/Mug154"/>
</dbReference>
<organism evidence="7 8">
    <name type="scientific">Ophiocordyceps unilateralis</name>
    <name type="common">Zombie-ant fungus</name>
    <name type="synonym">Torrubia unilateralis</name>
    <dbReference type="NCBI Taxonomy" id="268505"/>
    <lineage>
        <taxon>Eukaryota</taxon>
        <taxon>Fungi</taxon>
        <taxon>Dikarya</taxon>
        <taxon>Ascomycota</taxon>
        <taxon>Pezizomycotina</taxon>
        <taxon>Sordariomycetes</taxon>
        <taxon>Hypocreomycetidae</taxon>
        <taxon>Hypocreales</taxon>
        <taxon>Ophiocordycipitaceae</taxon>
        <taxon>Ophiocordyceps</taxon>
    </lineage>
</organism>
<keyword evidence="3 6" id="KW-1133">Transmembrane helix</keyword>
<evidence type="ECO:0000256" key="4">
    <source>
        <dbReference type="ARBA" id="ARBA00023136"/>
    </source>
</evidence>
<dbReference type="GO" id="GO:0012505">
    <property type="term" value="C:endomembrane system"/>
    <property type="evidence" value="ECO:0007669"/>
    <property type="project" value="UniProtKB-SubCell"/>
</dbReference>
<reference evidence="7 8" key="2">
    <citation type="journal article" date="2017" name="Sci. Rep.">
        <title>Ant-infecting Ophiocordyceps genomes reveal a high diversity of potential behavioral manipulation genes and a possible major role for enterotoxins.</title>
        <authorList>
            <person name="de Bekker C."/>
            <person name="Ohm R.A."/>
            <person name="Evans H.C."/>
            <person name="Brachmann A."/>
            <person name="Hughes D.P."/>
        </authorList>
    </citation>
    <scope>NUCLEOTIDE SEQUENCE [LARGE SCALE GENOMIC DNA]</scope>
    <source>
        <strain evidence="7 8">SC16a</strain>
    </source>
</reference>
<evidence type="ECO:0000256" key="2">
    <source>
        <dbReference type="ARBA" id="ARBA00022692"/>
    </source>
</evidence>
<feature type="region of interest" description="Disordered" evidence="5">
    <location>
        <begin position="346"/>
        <end position="395"/>
    </location>
</feature>
<evidence type="ECO:0000313" key="7">
    <source>
        <dbReference type="EMBL" id="PFH59031.1"/>
    </source>
</evidence>
<dbReference type="Pfam" id="PF10332">
    <property type="entry name" value="DUF2418"/>
    <property type="match status" value="1"/>
</dbReference>
<proteinExistence type="predicted"/>
<keyword evidence="2 6" id="KW-0812">Transmembrane</keyword>
<dbReference type="GO" id="GO:0007096">
    <property type="term" value="P:regulation of exit from mitosis"/>
    <property type="evidence" value="ECO:0007669"/>
    <property type="project" value="TreeGrafter"/>
</dbReference>
<feature type="transmembrane region" description="Helical" evidence="6">
    <location>
        <begin position="80"/>
        <end position="104"/>
    </location>
</feature>
<dbReference type="AlphaFoldDB" id="A0A2A9PDE7"/>
<evidence type="ECO:0000256" key="3">
    <source>
        <dbReference type="ARBA" id="ARBA00022989"/>
    </source>
</evidence>
<dbReference type="EMBL" id="LAZP02000233">
    <property type="protein sequence ID" value="PFH59031.1"/>
    <property type="molecule type" value="Genomic_DNA"/>
</dbReference>
<dbReference type="STRING" id="268505.A0A2A9PDE7"/>
<feature type="compositionally biased region" description="Basic and acidic residues" evidence="5">
    <location>
        <begin position="346"/>
        <end position="362"/>
    </location>
</feature>
<dbReference type="Proteomes" id="UP000037136">
    <property type="component" value="Unassembled WGS sequence"/>
</dbReference>
<evidence type="ECO:0000256" key="5">
    <source>
        <dbReference type="SAM" id="MobiDB-lite"/>
    </source>
</evidence>
<evidence type="ECO:0008006" key="9">
    <source>
        <dbReference type="Google" id="ProtNLM"/>
    </source>
</evidence>
<reference evidence="7 8" key="1">
    <citation type="journal article" date="2015" name="BMC Genomics">
        <title>Gene expression during zombie ant biting behavior reflects the complexity underlying fungal parasitic behavioral manipulation.</title>
        <authorList>
            <person name="de Bekker C."/>
            <person name="Ohm R.A."/>
            <person name="Loreto R.G."/>
            <person name="Sebastian A."/>
            <person name="Albert I."/>
            <person name="Merrow M."/>
            <person name="Brachmann A."/>
            <person name="Hughes D.P."/>
        </authorList>
    </citation>
    <scope>NUCLEOTIDE SEQUENCE [LARGE SCALE GENOMIC DNA]</scope>
    <source>
        <strain evidence="7 8">SC16a</strain>
    </source>
</reference>
<keyword evidence="8" id="KW-1185">Reference proteome</keyword>
<feature type="transmembrane region" description="Helical" evidence="6">
    <location>
        <begin position="180"/>
        <end position="201"/>
    </location>
</feature>
<evidence type="ECO:0000256" key="1">
    <source>
        <dbReference type="ARBA" id="ARBA00004127"/>
    </source>
</evidence>
<evidence type="ECO:0000256" key="6">
    <source>
        <dbReference type="SAM" id="Phobius"/>
    </source>
</evidence>
<keyword evidence="4 6" id="KW-0472">Membrane</keyword>
<sequence>MPRLVRRKPLRERVVALLNPMDLLLWLSEEVETREWDSQVVGTQLGLGLNSTLLLARANSAPVTPAANDDLFGEGAGSSWLSLIVWPLVWALVVFSLTNAVYAFCRTRKYRLFQASVDTQPATPSVRRVKVHSSPASSSPLRFLADMVTPQSAESRAHPDKDKDVWELSVWDPLPMSIRLLCFFSPGHALVYLLFLPLAPLDPRPSMTVFNSLVMQLVLTVQMLLLCERFSQQGKDNTIIQKEVMREYDAKFVHPRLYPIVRDVGTQVSTDEPIEAPESVQLGTPATLLRRGFKTHGNPHIDMPESTPASCYMRPHMFTPPPASRRVEAPAPSSGLRGSVLLTAQKEHQLERKPAHAEKLERNGSLGAAPPGAAEQPDEAVQLSKGTHLDWADGD</sequence>
<name>A0A2A9PDE7_OPHUN</name>
<comment type="caution">
    <text evidence="7">The sequence shown here is derived from an EMBL/GenBank/DDBJ whole genome shotgun (WGS) entry which is preliminary data.</text>
</comment>
<dbReference type="OrthoDB" id="3363151at2759"/>